<gene>
    <name evidence="5" type="ORF">B8W67_13600</name>
</gene>
<organism evidence="5 6">
    <name type="scientific">Mycolicibacillus koreensis</name>
    <dbReference type="NCBI Taxonomy" id="1069220"/>
    <lineage>
        <taxon>Bacteria</taxon>
        <taxon>Bacillati</taxon>
        <taxon>Actinomycetota</taxon>
        <taxon>Actinomycetes</taxon>
        <taxon>Mycobacteriales</taxon>
        <taxon>Mycobacteriaceae</taxon>
        <taxon>Mycolicibacillus</taxon>
    </lineage>
</organism>
<dbReference type="PANTHER" id="PTHR43847:SF1">
    <property type="entry name" value="BLL3993 PROTEIN"/>
    <property type="match status" value="1"/>
</dbReference>
<evidence type="ECO:0000256" key="4">
    <source>
        <dbReference type="ARBA" id="ARBA00023136"/>
    </source>
</evidence>
<keyword evidence="2" id="KW-0812">Transmembrane</keyword>
<evidence type="ECO:0000256" key="2">
    <source>
        <dbReference type="ARBA" id="ARBA00022692"/>
    </source>
</evidence>
<dbReference type="Gene3D" id="1.20.120.1630">
    <property type="match status" value="1"/>
</dbReference>
<dbReference type="OrthoDB" id="7203053at2"/>
<evidence type="ECO:0000256" key="1">
    <source>
        <dbReference type="ARBA" id="ARBA00004127"/>
    </source>
</evidence>
<dbReference type="GO" id="GO:0012505">
    <property type="term" value="C:endomembrane system"/>
    <property type="evidence" value="ECO:0007669"/>
    <property type="project" value="UniProtKB-SubCell"/>
</dbReference>
<keyword evidence="6" id="KW-1185">Reference proteome</keyword>
<keyword evidence="3" id="KW-1133">Transmembrane helix</keyword>
<dbReference type="Pfam" id="PF04191">
    <property type="entry name" value="PEMT"/>
    <property type="match status" value="1"/>
</dbReference>
<comment type="caution">
    <text evidence="5">The sequence shown here is derived from an EMBL/GenBank/DDBJ whole genome shotgun (WGS) entry which is preliminary data.</text>
</comment>
<evidence type="ECO:0000256" key="3">
    <source>
        <dbReference type="ARBA" id="ARBA00022989"/>
    </source>
</evidence>
<dbReference type="Proteomes" id="UP000193577">
    <property type="component" value="Unassembled WGS sequence"/>
</dbReference>
<reference evidence="5 6" key="1">
    <citation type="submission" date="2017-04" db="EMBL/GenBank/DDBJ databases">
        <title>The new phylogeny of genus Mycobacterium.</title>
        <authorList>
            <person name="Tortoli E."/>
            <person name="Trovato A."/>
            <person name="Cirillo D.M."/>
        </authorList>
    </citation>
    <scope>NUCLEOTIDE SEQUENCE [LARGE SCALE GENOMIC DNA]</scope>
    <source>
        <strain evidence="5 6">KCTC 19819</strain>
    </source>
</reference>
<evidence type="ECO:0000313" key="5">
    <source>
        <dbReference type="EMBL" id="OSC32891.1"/>
    </source>
</evidence>
<dbReference type="EMBL" id="NCXO01000031">
    <property type="protein sequence ID" value="OSC32891.1"/>
    <property type="molecule type" value="Genomic_DNA"/>
</dbReference>
<accession>A0A7I7S9D6</accession>
<name>A0A7I7S9D6_9MYCO</name>
<dbReference type="AlphaFoldDB" id="A0A7I7S9D6"/>
<sequence length="224" mass="23984">MRTVLIATVESVVGLGLFAVVLFGAAGSADYWQAWVFLAVFTAASVAAALVLGRRDPAVLQRRMRAGPLAETRGVQRLLVGLLIAVVLATLLIGALDHRFGWSSVPLAVTLGGDVLVAAALAVSILVVIQNAHASATIGVDADQQVISDGLYGRVRHPMYTATVVLMAGIALALGSWWALAALPVIVAILVLRLRDEERLLHADLPGYADYQRRVRYRLVPYLW</sequence>
<proteinExistence type="predicted"/>
<dbReference type="InterPro" id="IPR007318">
    <property type="entry name" value="Phopholipid_MeTrfase"/>
</dbReference>
<dbReference type="RefSeq" id="WP_069392156.1">
    <property type="nucleotide sequence ID" value="NZ_AP022594.1"/>
</dbReference>
<evidence type="ECO:0000313" key="6">
    <source>
        <dbReference type="Proteomes" id="UP000193577"/>
    </source>
</evidence>
<protein>
    <submittedName>
        <fullName evidence="5">Uncharacterized protein</fullName>
    </submittedName>
</protein>
<keyword evidence="4" id="KW-0472">Membrane</keyword>
<comment type="subcellular location">
    <subcellularLocation>
        <location evidence="1">Endomembrane system</location>
        <topology evidence="1">Multi-pass membrane protein</topology>
    </subcellularLocation>
</comment>
<dbReference type="InterPro" id="IPR052527">
    <property type="entry name" value="Metal_cation-efflux_comp"/>
</dbReference>
<dbReference type="PANTHER" id="PTHR43847">
    <property type="entry name" value="BLL3993 PROTEIN"/>
    <property type="match status" value="1"/>
</dbReference>